<dbReference type="GO" id="GO:0000175">
    <property type="term" value="F:3'-5'-RNA exonuclease activity"/>
    <property type="evidence" value="ECO:0007669"/>
    <property type="project" value="TreeGrafter"/>
</dbReference>
<feature type="compositionally biased region" description="Low complexity" evidence="1">
    <location>
        <begin position="77"/>
        <end position="87"/>
    </location>
</feature>
<protein>
    <recommendedName>
        <fullName evidence="3">Endonuclease/exonuclease/phosphatase domain-containing protein</fullName>
    </recommendedName>
</protein>
<keyword evidence="2" id="KW-0812">Transmembrane</keyword>
<dbReference type="PANTHER" id="PTHR12121">
    <property type="entry name" value="CARBON CATABOLITE REPRESSOR PROTEIN 4"/>
    <property type="match status" value="1"/>
</dbReference>
<keyword evidence="2" id="KW-0472">Membrane</keyword>
<feature type="compositionally biased region" description="Basic and acidic residues" evidence="1">
    <location>
        <begin position="261"/>
        <end position="289"/>
    </location>
</feature>
<dbReference type="OrthoDB" id="10253982at2759"/>
<feature type="compositionally biased region" description="Polar residues" evidence="1">
    <location>
        <begin position="224"/>
        <end position="233"/>
    </location>
</feature>
<dbReference type="InterPro" id="IPR050410">
    <property type="entry name" value="CCR4/nocturin_mRNA_transcr"/>
</dbReference>
<feature type="transmembrane region" description="Helical" evidence="2">
    <location>
        <begin position="830"/>
        <end position="847"/>
    </location>
</feature>
<feature type="compositionally biased region" description="Basic and acidic residues" evidence="1">
    <location>
        <begin position="350"/>
        <end position="363"/>
    </location>
</feature>
<evidence type="ECO:0000256" key="2">
    <source>
        <dbReference type="SAM" id="Phobius"/>
    </source>
</evidence>
<feature type="compositionally biased region" description="Acidic residues" evidence="1">
    <location>
        <begin position="91"/>
        <end position="110"/>
    </location>
</feature>
<dbReference type="EnsemblMetazoa" id="BGLB036460-RB">
    <property type="protein sequence ID" value="BGLB036460-PB"/>
    <property type="gene ID" value="BGLB036460"/>
</dbReference>
<feature type="compositionally biased region" description="Basic and acidic residues" evidence="1">
    <location>
        <begin position="10"/>
        <end position="23"/>
    </location>
</feature>
<dbReference type="Gene3D" id="3.60.10.10">
    <property type="entry name" value="Endonuclease/exonuclease/phosphatase"/>
    <property type="match status" value="1"/>
</dbReference>
<dbReference type="SUPFAM" id="SSF56219">
    <property type="entry name" value="DNase I-like"/>
    <property type="match status" value="1"/>
</dbReference>
<dbReference type="VEuPathDB" id="VectorBase:BGLB036460"/>
<dbReference type="STRING" id="6526.A0A2C9LYH6"/>
<organism evidence="4 5">
    <name type="scientific">Biomphalaria glabrata</name>
    <name type="common">Bloodfluke planorb</name>
    <name type="synonym">Freshwater snail</name>
    <dbReference type="NCBI Taxonomy" id="6526"/>
    <lineage>
        <taxon>Eukaryota</taxon>
        <taxon>Metazoa</taxon>
        <taxon>Spiralia</taxon>
        <taxon>Lophotrochozoa</taxon>
        <taxon>Mollusca</taxon>
        <taxon>Gastropoda</taxon>
        <taxon>Heterobranchia</taxon>
        <taxon>Euthyneura</taxon>
        <taxon>Panpulmonata</taxon>
        <taxon>Hygrophila</taxon>
        <taxon>Lymnaeoidea</taxon>
        <taxon>Planorbidae</taxon>
        <taxon>Biomphalaria</taxon>
    </lineage>
</organism>
<feature type="domain" description="Endonuclease/exonuclease/phosphatase" evidence="3">
    <location>
        <begin position="738"/>
        <end position="867"/>
    </location>
</feature>
<gene>
    <name evidence="4" type="primary">106076991</name>
</gene>
<sequence length="918" mass="101259">MPRLTRRSAASKEEATPEKEENTKTTSRSRSRGTKKEEPKQEEVSTDEPQETPAKRGGRQPAKAKEVTPKKGKSPASGRSTSRSTRGNKQEEEEEEEQEQAGEEEAEEEEQPKGSTRSRGKGGRGATKGGRASNAKAAEDKKEADSEKDTEDISDSGAKASTSKNKKSVTPRGGRRSRGKAGSEPAEEEQESKEDESKNGDEPAVAPDSDVSTEPKGRQKRTPNQKQAATATPPSGGRRGRGQKKTESQPTQEGLAATETESSKEEAMETTEEEAKPQEDKKPEEEPKPGESSLTTEETKEAESSPGKKRKLEEEEEEGDREVKRIKVVESEPPAEEGKEDDLTDYVVVNKDEVPAPESKEVVESLPPAISSESDSAGDEPMPAAAEITSRVDTTDANFVVPLTEAELAKQYAPKQKEETDETSSTLVEVGSEAASDITGVSRGLDFSDAVSLDSSISAEQPDQPAEVPTDNPRNSLEKDSSEFAEVTMEKQASAETDEPDTAIDQNSGYNAINIQGSYDILNRKFILNKAVPAELMDPAYCFSVVSYNILADCHLKRGDYSYVKPQFLETVYRHFLLMKELTYLDGDIVCLQEVNPSYYNSHLLPEMIKRGYTGSFMKRTEDYWDEGAATFVRKSKFAVVSSQSISLRDLAYKAVNGLNLNPEISEAAKKYLDRADVILLTQVKFLKTNEIITICNIHVLYDLEALDVQCIELCSAINQVVACAIKELVTNSGSDLNPHIICGDFNSMYNSPAYQLVKDGYLIDNNIKKLQAIQALELTDNTVSKAIVNHMWGAFQHTSSSLQSAYYTIMQREPLCTTYTKSSYGTLDYIFFSSLSLHVIGVLETLDDKVVRRLGGLPSSSVPSDHLSLKAVFRTRFMKSQVHYPVFLCCVLLVLLFIVHFPLFFFIFSSSDEENSE</sequence>
<evidence type="ECO:0000313" key="5">
    <source>
        <dbReference type="Proteomes" id="UP000076420"/>
    </source>
</evidence>
<evidence type="ECO:0000313" key="4">
    <source>
        <dbReference type="EnsemblMetazoa" id="BGLB036460-PB"/>
    </source>
</evidence>
<feature type="region of interest" description="Disordered" evidence="1">
    <location>
        <begin position="1"/>
        <end position="391"/>
    </location>
</feature>
<dbReference type="InterPro" id="IPR036691">
    <property type="entry name" value="Endo/exonu/phosph_ase_sf"/>
</dbReference>
<name>A0A2C9LYH6_BIOGL</name>
<feature type="compositionally biased region" description="Basic residues" evidence="1">
    <location>
        <begin position="164"/>
        <end position="179"/>
    </location>
</feature>
<accession>A0A2C9LYH6</accession>
<dbReference type="VEuPathDB" id="VectorBase:BGLAX_047173"/>
<feature type="transmembrane region" description="Helical" evidence="2">
    <location>
        <begin position="885"/>
        <end position="909"/>
    </location>
</feature>
<evidence type="ECO:0000259" key="3">
    <source>
        <dbReference type="Pfam" id="PF03372"/>
    </source>
</evidence>
<dbReference type="InterPro" id="IPR005135">
    <property type="entry name" value="Endo/exonuclease/phosphatase"/>
</dbReference>
<feature type="compositionally biased region" description="Basic and acidic residues" evidence="1">
    <location>
        <begin position="34"/>
        <end position="43"/>
    </location>
</feature>
<dbReference type="Pfam" id="PF03372">
    <property type="entry name" value="Exo_endo_phos"/>
    <property type="match status" value="1"/>
</dbReference>
<keyword evidence="2" id="KW-1133">Transmembrane helix</keyword>
<evidence type="ECO:0000256" key="1">
    <source>
        <dbReference type="SAM" id="MobiDB-lite"/>
    </source>
</evidence>
<feature type="compositionally biased region" description="Basic and acidic residues" evidence="1">
    <location>
        <begin position="137"/>
        <end position="147"/>
    </location>
</feature>
<dbReference type="KEGG" id="bgt:106076991"/>
<reference evidence="4" key="1">
    <citation type="submission" date="2020-05" db="UniProtKB">
        <authorList>
            <consortium name="EnsemblMetazoa"/>
        </authorList>
    </citation>
    <scope>IDENTIFICATION</scope>
    <source>
        <strain evidence="4">BB02</strain>
    </source>
</reference>
<feature type="compositionally biased region" description="Acidic residues" evidence="1">
    <location>
        <begin position="333"/>
        <end position="344"/>
    </location>
</feature>
<dbReference type="PANTHER" id="PTHR12121:SF98">
    <property type="entry name" value="ENDONUCLEASE_EXONUCLEASE_PHOSPHATASE DOMAIN-CONTAINING PROTEIN"/>
    <property type="match status" value="1"/>
</dbReference>
<dbReference type="AlphaFoldDB" id="A0A2C9LYH6"/>
<dbReference type="Proteomes" id="UP000076420">
    <property type="component" value="Unassembled WGS sequence"/>
</dbReference>
<feature type="compositionally biased region" description="Basic and acidic residues" evidence="1">
    <location>
        <begin position="321"/>
        <end position="330"/>
    </location>
</feature>
<feature type="compositionally biased region" description="Acidic residues" evidence="1">
    <location>
        <begin position="185"/>
        <end position="194"/>
    </location>
</feature>
<feature type="region of interest" description="Disordered" evidence="1">
    <location>
        <begin position="454"/>
        <end position="507"/>
    </location>
</feature>
<proteinExistence type="predicted"/>
<feature type="region of interest" description="Disordered" evidence="1">
    <location>
        <begin position="409"/>
        <end position="430"/>
    </location>
</feature>